<dbReference type="PANTHER" id="PTHR43798">
    <property type="entry name" value="MONOACYLGLYCEROL LIPASE"/>
    <property type="match status" value="1"/>
</dbReference>
<gene>
    <name evidence="2" type="ORF">GNF83_08985</name>
</gene>
<accession>A0AAW9KFX4</accession>
<dbReference type="Pfam" id="PF00561">
    <property type="entry name" value="Abhydrolase_1"/>
    <property type="match status" value="1"/>
</dbReference>
<protein>
    <submittedName>
        <fullName evidence="2">Alpha/beta fold hydrolase</fullName>
    </submittedName>
</protein>
<proteinExistence type="predicted"/>
<dbReference type="InterPro" id="IPR000073">
    <property type="entry name" value="AB_hydrolase_1"/>
</dbReference>
<dbReference type="InterPro" id="IPR050266">
    <property type="entry name" value="AB_hydrolase_sf"/>
</dbReference>
<dbReference type="GO" id="GO:0016787">
    <property type="term" value="F:hydrolase activity"/>
    <property type="evidence" value="ECO:0007669"/>
    <property type="project" value="UniProtKB-KW"/>
</dbReference>
<evidence type="ECO:0000313" key="3">
    <source>
        <dbReference type="Proteomes" id="UP001288944"/>
    </source>
</evidence>
<dbReference type="EMBL" id="WNUR01000018">
    <property type="protein sequence ID" value="MDZ7541389.1"/>
    <property type="molecule type" value="Genomic_DNA"/>
</dbReference>
<sequence length="286" mass="32554">MKSRNSNVKAQVAFKSEEGKKEVFKYYELLLTKGSLPHEELMVNTSYGETFIIAMGKEELPPLILLHGSGMNSAMWIQEMEKYSQTHRVYAVDMPGEPGKSDENQLPIEGDDFANWLNDVFNCLSIKKANIAGISLGAWLGTKFAIKYSDKVNKLILLCPAGIGRQKKLFIFKFLFYSLFGEKGVDKLYYKINGDKIIPEIMLNYQKLIAKHFNFRKVTIPIFSDKELRRLTMPVALFVGGKDVMLHSKETAERLKSLVPHAEINFIPHEGHSLVSQGDEIRKFLN</sequence>
<evidence type="ECO:0000313" key="2">
    <source>
        <dbReference type="EMBL" id="MDZ7541389.1"/>
    </source>
</evidence>
<dbReference type="AlphaFoldDB" id="A0AAW9KFX4"/>
<dbReference type="Gene3D" id="3.40.50.1820">
    <property type="entry name" value="alpha/beta hydrolase"/>
    <property type="match status" value="1"/>
</dbReference>
<feature type="domain" description="AB hydrolase-1" evidence="1">
    <location>
        <begin position="61"/>
        <end position="160"/>
    </location>
</feature>
<evidence type="ECO:0000259" key="1">
    <source>
        <dbReference type="Pfam" id="PF00561"/>
    </source>
</evidence>
<dbReference type="Proteomes" id="UP001288944">
    <property type="component" value="Unassembled WGS sequence"/>
</dbReference>
<keyword evidence="2" id="KW-0378">Hydrolase</keyword>
<dbReference type="SUPFAM" id="SSF53474">
    <property type="entry name" value="alpha/beta-Hydrolases"/>
    <property type="match status" value="1"/>
</dbReference>
<dbReference type="RefSeq" id="WP_322378952.1">
    <property type="nucleotide sequence ID" value="NZ_WNUN01000012.1"/>
</dbReference>
<name>A0AAW9KFX4_CLOPF</name>
<comment type="caution">
    <text evidence="2">The sequence shown here is derived from an EMBL/GenBank/DDBJ whole genome shotgun (WGS) entry which is preliminary data.</text>
</comment>
<dbReference type="InterPro" id="IPR029058">
    <property type="entry name" value="AB_hydrolase_fold"/>
</dbReference>
<organism evidence="2 3">
    <name type="scientific">Clostridium perfringens</name>
    <dbReference type="NCBI Taxonomy" id="1502"/>
    <lineage>
        <taxon>Bacteria</taxon>
        <taxon>Bacillati</taxon>
        <taxon>Bacillota</taxon>
        <taxon>Clostridia</taxon>
        <taxon>Eubacteriales</taxon>
        <taxon>Clostridiaceae</taxon>
        <taxon>Clostridium</taxon>
    </lineage>
</organism>
<reference evidence="2" key="1">
    <citation type="submission" date="2019-11" db="EMBL/GenBank/DDBJ databases">
        <title>Characterization of Clostridium perfringens isolates from swine manure treated agricultural soils.</title>
        <authorList>
            <person name="Wushke S.T."/>
        </authorList>
    </citation>
    <scope>NUCLEOTIDE SEQUENCE</scope>
    <source>
        <strain evidence="2">X62</strain>
    </source>
</reference>